<reference evidence="1 2" key="2">
    <citation type="submission" date="2018-11" db="EMBL/GenBank/DDBJ databases">
        <authorList>
            <consortium name="Pathogen Informatics"/>
        </authorList>
    </citation>
    <scope>NUCLEOTIDE SEQUENCE [LARGE SCALE GENOMIC DNA]</scope>
</reference>
<dbReference type="OMA" id="ISWESKI"/>
<reference evidence="3" key="1">
    <citation type="submission" date="2017-02" db="UniProtKB">
        <authorList>
            <consortium name="WormBaseParasite"/>
        </authorList>
    </citation>
    <scope>IDENTIFICATION</scope>
</reference>
<evidence type="ECO:0000313" key="2">
    <source>
        <dbReference type="Proteomes" id="UP000276776"/>
    </source>
</evidence>
<dbReference type="Proteomes" id="UP000276776">
    <property type="component" value="Unassembled WGS sequence"/>
</dbReference>
<gene>
    <name evidence="1" type="ORF">TCLT_LOCUS1057</name>
</gene>
<evidence type="ECO:0000313" key="3">
    <source>
        <dbReference type="WBParaSite" id="TCLT_0000105601-mRNA-1"/>
    </source>
</evidence>
<organism evidence="3">
    <name type="scientific">Thelazia callipaeda</name>
    <name type="common">Oriental eyeworm</name>
    <name type="synonym">Parasitic nematode</name>
    <dbReference type="NCBI Taxonomy" id="103827"/>
    <lineage>
        <taxon>Eukaryota</taxon>
        <taxon>Metazoa</taxon>
        <taxon>Ecdysozoa</taxon>
        <taxon>Nematoda</taxon>
        <taxon>Chromadorea</taxon>
        <taxon>Rhabditida</taxon>
        <taxon>Spirurina</taxon>
        <taxon>Spiruromorpha</taxon>
        <taxon>Thelazioidea</taxon>
        <taxon>Thelaziidae</taxon>
        <taxon>Thelazia</taxon>
    </lineage>
</organism>
<dbReference type="EMBL" id="UYYF01000111">
    <property type="protein sequence ID" value="VDM96288.1"/>
    <property type="molecule type" value="Genomic_DNA"/>
</dbReference>
<name>A0A0N5CLQ9_THECL</name>
<dbReference type="STRING" id="103827.A0A0N5CLQ9"/>
<dbReference type="OrthoDB" id="5850131at2759"/>
<dbReference type="WBParaSite" id="TCLT_0000105601-mRNA-1">
    <property type="protein sequence ID" value="TCLT_0000105601-mRNA-1"/>
    <property type="gene ID" value="TCLT_0000105601"/>
</dbReference>
<evidence type="ECO:0000313" key="1">
    <source>
        <dbReference type="EMBL" id="VDM96288.1"/>
    </source>
</evidence>
<sequence length="140" mass="16031">MMASNHDEADSTHAASKDDIRVSAQLLLPEIENLEKLQESVGMMVLDVVEKRLTYPSMIASYVAQENQCSLDRLENAEISWESKITLDKDIDNMFEMIEEIRAKKTENSALFLEIEEVKKQINELRKTANTNNDFIHSVL</sequence>
<keyword evidence="2" id="KW-1185">Reference proteome</keyword>
<protein>
    <submittedName>
        <fullName evidence="1 3">Uncharacterized protein</fullName>
    </submittedName>
</protein>
<dbReference type="AlphaFoldDB" id="A0A0N5CLQ9"/>
<proteinExistence type="predicted"/>
<accession>A0A0N5CLQ9</accession>